<keyword evidence="4" id="KW-1185">Reference proteome</keyword>
<feature type="compositionally biased region" description="Basic and acidic residues" evidence="1">
    <location>
        <begin position="270"/>
        <end position="280"/>
    </location>
</feature>
<evidence type="ECO:0000313" key="4">
    <source>
        <dbReference type="Proteomes" id="UP001385951"/>
    </source>
</evidence>
<feature type="transmembrane region" description="Helical" evidence="2">
    <location>
        <begin position="142"/>
        <end position="160"/>
    </location>
</feature>
<feature type="compositionally biased region" description="Basic and acidic residues" evidence="1">
    <location>
        <begin position="251"/>
        <end position="263"/>
    </location>
</feature>
<dbReference type="AlphaFoldDB" id="A0AAW0FXC4"/>
<accession>A0AAW0FXC4</accession>
<organism evidence="3 4">
    <name type="scientific">Cerrena zonata</name>
    <dbReference type="NCBI Taxonomy" id="2478898"/>
    <lineage>
        <taxon>Eukaryota</taxon>
        <taxon>Fungi</taxon>
        <taxon>Dikarya</taxon>
        <taxon>Basidiomycota</taxon>
        <taxon>Agaricomycotina</taxon>
        <taxon>Agaricomycetes</taxon>
        <taxon>Polyporales</taxon>
        <taxon>Cerrenaceae</taxon>
        <taxon>Cerrena</taxon>
    </lineage>
</organism>
<comment type="caution">
    <text evidence="3">The sequence shown here is derived from an EMBL/GenBank/DDBJ whole genome shotgun (WGS) entry which is preliminary data.</text>
</comment>
<feature type="transmembrane region" description="Helical" evidence="2">
    <location>
        <begin position="100"/>
        <end position="122"/>
    </location>
</feature>
<keyword evidence="2" id="KW-1133">Transmembrane helix</keyword>
<keyword evidence="2" id="KW-0812">Transmembrane</keyword>
<feature type="region of interest" description="Disordered" evidence="1">
    <location>
        <begin position="224"/>
        <end position="280"/>
    </location>
</feature>
<feature type="region of interest" description="Disordered" evidence="1">
    <location>
        <begin position="292"/>
        <end position="314"/>
    </location>
</feature>
<evidence type="ECO:0000313" key="3">
    <source>
        <dbReference type="EMBL" id="KAK7683540.1"/>
    </source>
</evidence>
<evidence type="ECO:0000256" key="1">
    <source>
        <dbReference type="SAM" id="MobiDB-lite"/>
    </source>
</evidence>
<protein>
    <submittedName>
        <fullName evidence="3">Uncharacterized protein</fullName>
    </submittedName>
</protein>
<dbReference type="Proteomes" id="UP001385951">
    <property type="component" value="Unassembled WGS sequence"/>
</dbReference>
<reference evidence="3 4" key="1">
    <citation type="submission" date="2022-09" db="EMBL/GenBank/DDBJ databases">
        <authorList>
            <person name="Palmer J.M."/>
        </authorList>
    </citation>
    <scope>NUCLEOTIDE SEQUENCE [LARGE SCALE GENOMIC DNA]</scope>
    <source>
        <strain evidence="3 4">DSM 7382</strain>
    </source>
</reference>
<name>A0AAW0FXC4_9APHY</name>
<proteinExistence type="predicted"/>
<gene>
    <name evidence="3" type="ORF">QCA50_013375</name>
</gene>
<keyword evidence="2" id="KW-0472">Membrane</keyword>
<dbReference type="EMBL" id="JASBNA010000030">
    <property type="protein sequence ID" value="KAK7683540.1"/>
    <property type="molecule type" value="Genomic_DNA"/>
</dbReference>
<sequence length="314" mass="35802">MTSDTNDSLSNHLRAKLYVQLSACALLTPSELVLTIQSEVFTNVFARIRECFLTFIVGTRSDLRIFLAIQNELYSVSSASFNLQTQNCIGANHRNRLTVWLFYLFAMVYDVITMSISTYYLLVGVPSFYRMSSFIKLMFYDGIGYFFFLTVANVFNLILYRASNEEIQSSGATIGYVVTWIMAQRILIHLRDEAARLHSQTISVQTITRTTTHNLTSPREIAQAMRTRFTDTKNRDRLDDEFSRSTPGGASEEKSSVDDRRDSASTNSRPSKDYGDMDLDIKVQVQQSVTVDYVPNPYGRETYRTPKGFQTAPR</sequence>
<evidence type="ECO:0000256" key="2">
    <source>
        <dbReference type="SAM" id="Phobius"/>
    </source>
</evidence>
<feature type="compositionally biased region" description="Basic and acidic residues" evidence="1">
    <location>
        <begin position="228"/>
        <end position="243"/>
    </location>
</feature>